<comment type="caution">
    <text evidence="3">The sequence shown here is derived from an EMBL/GenBank/DDBJ whole genome shotgun (WGS) entry which is preliminary data.</text>
</comment>
<gene>
    <name evidence="3" type="ORF">VNI00_010898</name>
</gene>
<evidence type="ECO:0000256" key="2">
    <source>
        <dbReference type="SAM" id="SignalP"/>
    </source>
</evidence>
<feature type="compositionally biased region" description="Polar residues" evidence="1">
    <location>
        <begin position="39"/>
        <end position="49"/>
    </location>
</feature>
<accession>A0AAW0CHS1</accession>
<feature type="region of interest" description="Disordered" evidence="1">
    <location>
        <begin position="85"/>
        <end position="104"/>
    </location>
</feature>
<organism evidence="3 4">
    <name type="scientific">Paramarasmius palmivorus</name>
    <dbReference type="NCBI Taxonomy" id="297713"/>
    <lineage>
        <taxon>Eukaryota</taxon>
        <taxon>Fungi</taxon>
        <taxon>Dikarya</taxon>
        <taxon>Basidiomycota</taxon>
        <taxon>Agaricomycotina</taxon>
        <taxon>Agaricomycetes</taxon>
        <taxon>Agaricomycetidae</taxon>
        <taxon>Agaricales</taxon>
        <taxon>Marasmiineae</taxon>
        <taxon>Marasmiaceae</taxon>
        <taxon>Paramarasmius</taxon>
    </lineage>
</organism>
<feature type="chain" id="PRO_5043452017" evidence="2">
    <location>
        <begin position="23"/>
        <end position="183"/>
    </location>
</feature>
<dbReference type="AlphaFoldDB" id="A0AAW0CHS1"/>
<protein>
    <submittedName>
        <fullName evidence="3">Uncharacterized protein</fullName>
    </submittedName>
</protein>
<evidence type="ECO:0000313" key="3">
    <source>
        <dbReference type="EMBL" id="KAK7037674.1"/>
    </source>
</evidence>
<feature type="region of interest" description="Disordered" evidence="1">
    <location>
        <begin position="23"/>
        <end position="71"/>
    </location>
</feature>
<reference evidence="3 4" key="1">
    <citation type="submission" date="2024-01" db="EMBL/GenBank/DDBJ databases">
        <title>A draft genome for a cacao thread blight-causing isolate of Paramarasmius palmivorus.</title>
        <authorList>
            <person name="Baruah I.K."/>
            <person name="Bukari Y."/>
            <person name="Amoako-Attah I."/>
            <person name="Meinhardt L.W."/>
            <person name="Bailey B.A."/>
            <person name="Cohen S.P."/>
        </authorList>
    </citation>
    <scope>NUCLEOTIDE SEQUENCE [LARGE SCALE GENOMIC DNA]</scope>
    <source>
        <strain evidence="3 4">GH-12</strain>
    </source>
</reference>
<dbReference type="Proteomes" id="UP001383192">
    <property type="component" value="Unassembled WGS sequence"/>
</dbReference>
<evidence type="ECO:0000313" key="4">
    <source>
        <dbReference type="Proteomes" id="UP001383192"/>
    </source>
</evidence>
<sequence length="183" mass="20272">MPKGMFSSIFLPPFTYLLAVTADSPQSSKSARRASSTSNGESYIVSPTSIVGPYSRPKSDPENEARIERRRAKISKRMIEVAAAIRSSSTPQGQGGAPSNNQAKPTFDEALKIVFDDINDFVENQIEHYEEPHPLDDMFGYGGMGRGNYWRARRAREAELMKSLGAIVADDEQQKSRTARDLP</sequence>
<feature type="compositionally biased region" description="Polar residues" evidence="1">
    <location>
        <begin position="86"/>
        <end position="104"/>
    </location>
</feature>
<feature type="compositionally biased region" description="Basic and acidic residues" evidence="1">
    <location>
        <begin position="57"/>
        <end position="67"/>
    </location>
</feature>
<feature type="compositionally biased region" description="Low complexity" evidence="1">
    <location>
        <begin position="24"/>
        <end position="38"/>
    </location>
</feature>
<keyword evidence="4" id="KW-1185">Reference proteome</keyword>
<evidence type="ECO:0000256" key="1">
    <source>
        <dbReference type="SAM" id="MobiDB-lite"/>
    </source>
</evidence>
<feature type="signal peptide" evidence="2">
    <location>
        <begin position="1"/>
        <end position="22"/>
    </location>
</feature>
<keyword evidence="2" id="KW-0732">Signal</keyword>
<name>A0AAW0CHS1_9AGAR</name>
<dbReference type="EMBL" id="JAYKXP010000045">
    <property type="protein sequence ID" value="KAK7037674.1"/>
    <property type="molecule type" value="Genomic_DNA"/>
</dbReference>
<proteinExistence type="predicted"/>